<dbReference type="AlphaFoldDB" id="A0AAD9IWX9"/>
<dbReference type="EMBL" id="JAODUP010001000">
    <property type="protein sequence ID" value="KAK2142068.1"/>
    <property type="molecule type" value="Genomic_DNA"/>
</dbReference>
<comment type="caution">
    <text evidence="2">The sequence shown here is derived from an EMBL/GenBank/DDBJ whole genome shotgun (WGS) entry which is preliminary data.</text>
</comment>
<feature type="region of interest" description="Disordered" evidence="1">
    <location>
        <begin position="88"/>
        <end position="110"/>
    </location>
</feature>
<feature type="non-terminal residue" evidence="2">
    <location>
        <position position="126"/>
    </location>
</feature>
<keyword evidence="3" id="KW-1185">Reference proteome</keyword>
<evidence type="ECO:0000313" key="2">
    <source>
        <dbReference type="EMBL" id="KAK2142068.1"/>
    </source>
</evidence>
<accession>A0AAD9IWX9</accession>
<sequence length="126" mass="13743">FIVTRVDQIDADPSLVTNGEPLTATGSHDPETGNTSAVSGDSLTVNIPDGATPLSDSESSCDIKDDPIVTFIFPQSYKTYRYDLAGKDRERSKSFSGSGSTGKRESRPALQKRLISRYEVNIWRKG</sequence>
<evidence type="ECO:0000313" key="3">
    <source>
        <dbReference type="Proteomes" id="UP001208570"/>
    </source>
</evidence>
<dbReference type="Proteomes" id="UP001208570">
    <property type="component" value="Unassembled WGS sequence"/>
</dbReference>
<feature type="region of interest" description="Disordered" evidence="1">
    <location>
        <begin position="13"/>
        <end position="44"/>
    </location>
</feature>
<proteinExistence type="predicted"/>
<feature type="compositionally biased region" description="Polar residues" evidence="1">
    <location>
        <begin position="32"/>
        <end position="44"/>
    </location>
</feature>
<organism evidence="2 3">
    <name type="scientific">Paralvinella palmiformis</name>
    <dbReference type="NCBI Taxonomy" id="53620"/>
    <lineage>
        <taxon>Eukaryota</taxon>
        <taxon>Metazoa</taxon>
        <taxon>Spiralia</taxon>
        <taxon>Lophotrochozoa</taxon>
        <taxon>Annelida</taxon>
        <taxon>Polychaeta</taxon>
        <taxon>Sedentaria</taxon>
        <taxon>Canalipalpata</taxon>
        <taxon>Terebellida</taxon>
        <taxon>Terebelliformia</taxon>
        <taxon>Alvinellidae</taxon>
        <taxon>Paralvinella</taxon>
    </lineage>
</organism>
<gene>
    <name evidence="2" type="ORF">LSH36_1000g00011</name>
</gene>
<protein>
    <submittedName>
        <fullName evidence="2">Uncharacterized protein</fullName>
    </submittedName>
</protein>
<name>A0AAD9IWX9_9ANNE</name>
<reference evidence="2" key="1">
    <citation type="journal article" date="2023" name="Mol. Biol. Evol.">
        <title>Third-Generation Sequencing Reveals the Adaptive Role of the Epigenome in Three Deep-Sea Polychaetes.</title>
        <authorList>
            <person name="Perez M."/>
            <person name="Aroh O."/>
            <person name="Sun Y."/>
            <person name="Lan Y."/>
            <person name="Juniper S.K."/>
            <person name="Young C.R."/>
            <person name="Angers B."/>
            <person name="Qian P.Y."/>
        </authorList>
    </citation>
    <scope>NUCLEOTIDE SEQUENCE</scope>
    <source>
        <strain evidence="2">P08H-3</strain>
    </source>
</reference>
<evidence type="ECO:0000256" key="1">
    <source>
        <dbReference type="SAM" id="MobiDB-lite"/>
    </source>
</evidence>